<accession>A0ABW6UWX1</accession>
<organism evidence="1 2">
    <name type="scientific">Microtetraspora fusca</name>
    <dbReference type="NCBI Taxonomy" id="1997"/>
    <lineage>
        <taxon>Bacteria</taxon>
        <taxon>Bacillati</taxon>
        <taxon>Actinomycetota</taxon>
        <taxon>Actinomycetes</taxon>
        <taxon>Streptosporangiales</taxon>
        <taxon>Streptosporangiaceae</taxon>
        <taxon>Microtetraspora</taxon>
    </lineage>
</organism>
<protein>
    <submittedName>
        <fullName evidence="1">Uncharacterized protein</fullName>
    </submittedName>
</protein>
<name>A0ABW6UWX1_MICFU</name>
<sequence>MTGVITMTGMDGMPPSCTLPTTEQPLRVAEWDAVFTERLSRVSRPDPLRLRLDFGSGTEIEGQVRDPTERETRCCSLFTFTLTADRGAVLPKGAVEQAHAPVLDAPALPAPAAGEAR</sequence>
<proteinExistence type="predicted"/>
<reference evidence="1 2" key="1">
    <citation type="submission" date="2024-10" db="EMBL/GenBank/DDBJ databases">
        <title>The Natural Products Discovery Center: Release of the First 8490 Sequenced Strains for Exploring Actinobacteria Biosynthetic Diversity.</title>
        <authorList>
            <person name="Kalkreuter E."/>
            <person name="Kautsar S.A."/>
            <person name="Yang D."/>
            <person name="Bader C.D."/>
            <person name="Teijaro C.N."/>
            <person name="Fluegel L."/>
            <person name="Davis C.M."/>
            <person name="Simpson J.R."/>
            <person name="Lauterbach L."/>
            <person name="Steele A.D."/>
            <person name="Gui C."/>
            <person name="Meng S."/>
            <person name="Li G."/>
            <person name="Viehrig K."/>
            <person name="Ye F."/>
            <person name="Su P."/>
            <person name="Kiefer A.F."/>
            <person name="Nichols A."/>
            <person name="Cepeda A.J."/>
            <person name="Yan W."/>
            <person name="Fan B."/>
            <person name="Jiang Y."/>
            <person name="Adhikari A."/>
            <person name="Zheng C.-J."/>
            <person name="Schuster L."/>
            <person name="Cowan T.M."/>
            <person name="Smanski M.J."/>
            <person name="Chevrette M.G."/>
            <person name="De Carvalho L.P.S."/>
            <person name="Shen B."/>
        </authorList>
    </citation>
    <scope>NUCLEOTIDE SEQUENCE [LARGE SCALE GENOMIC DNA]</scope>
    <source>
        <strain evidence="1 2">NPDC001281</strain>
    </source>
</reference>
<dbReference type="Proteomes" id="UP001602119">
    <property type="component" value="Unassembled WGS sequence"/>
</dbReference>
<dbReference type="EMBL" id="JBIAXI010000001">
    <property type="protein sequence ID" value="MFF4771559.1"/>
    <property type="molecule type" value="Genomic_DNA"/>
</dbReference>
<gene>
    <name evidence="1" type="ORF">ACFY05_01720</name>
</gene>
<comment type="caution">
    <text evidence="1">The sequence shown here is derived from an EMBL/GenBank/DDBJ whole genome shotgun (WGS) entry which is preliminary data.</text>
</comment>
<dbReference type="RefSeq" id="WP_387340167.1">
    <property type="nucleotide sequence ID" value="NZ_JBIAXI010000001.1"/>
</dbReference>
<evidence type="ECO:0000313" key="1">
    <source>
        <dbReference type="EMBL" id="MFF4771559.1"/>
    </source>
</evidence>
<evidence type="ECO:0000313" key="2">
    <source>
        <dbReference type="Proteomes" id="UP001602119"/>
    </source>
</evidence>
<keyword evidence="2" id="KW-1185">Reference proteome</keyword>